<name>A0ABT0WA08_9BACI</name>
<dbReference type="InterPro" id="IPR052698">
    <property type="entry name" value="MoCofactor_Util/Proc"/>
</dbReference>
<dbReference type="InterPro" id="IPR003777">
    <property type="entry name" value="XdhC_CoxI"/>
</dbReference>
<gene>
    <name evidence="3" type="ORF">NDK43_12815</name>
</gene>
<protein>
    <submittedName>
        <fullName evidence="3">XdhC family protein</fullName>
    </submittedName>
</protein>
<accession>A0ABT0WA08</accession>
<dbReference type="Gene3D" id="3.40.50.720">
    <property type="entry name" value="NAD(P)-binding Rossmann-like Domain"/>
    <property type="match status" value="1"/>
</dbReference>
<dbReference type="EMBL" id="JAMQCR010000001">
    <property type="protein sequence ID" value="MCM2533113.1"/>
    <property type="molecule type" value="Genomic_DNA"/>
</dbReference>
<dbReference type="Pfam" id="PF13478">
    <property type="entry name" value="XdhC_C"/>
    <property type="match status" value="1"/>
</dbReference>
<evidence type="ECO:0000259" key="1">
    <source>
        <dbReference type="Pfam" id="PF02625"/>
    </source>
</evidence>
<evidence type="ECO:0000259" key="2">
    <source>
        <dbReference type="Pfam" id="PF13478"/>
    </source>
</evidence>
<evidence type="ECO:0000313" key="4">
    <source>
        <dbReference type="Proteomes" id="UP001523262"/>
    </source>
</evidence>
<organism evidence="3 4">
    <name type="scientific">Neobacillus pocheonensis</name>
    <dbReference type="NCBI Taxonomy" id="363869"/>
    <lineage>
        <taxon>Bacteria</taxon>
        <taxon>Bacillati</taxon>
        <taxon>Bacillota</taxon>
        <taxon>Bacilli</taxon>
        <taxon>Bacillales</taxon>
        <taxon>Bacillaceae</taxon>
        <taxon>Neobacillus</taxon>
    </lineage>
</organism>
<dbReference type="Proteomes" id="UP001523262">
    <property type="component" value="Unassembled WGS sequence"/>
</dbReference>
<dbReference type="PANTHER" id="PTHR30388:SF6">
    <property type="entry name" value="XANTHINE DEHYDROGENASE SUBUNIT A-RELATED"/>
    <property type="match status" value="1"/>
</dbReference>
<proteinExistence type="predicted"/>
<reference evidence="3 4" key="1">
    <citation type="submission" date="2022-06" db="EMBL/GenBank/DDBJ databases">
        <authorList>
            <person name="Jeon C.O."/>
        </authorList>
    </citation>
    <scope>NUCLEOTIDE SEQUENCE [LARGE SCALE GENOMIC DNA]</scope>
    <source>
        <strain evidence="3 4">KCTC 13943</strain>
    </source>
</reference>
<comment type="caution">
    <text evidence="3">The sequence shown here is derived from an EMBL/GenBank/DDBJ whole genome shotgun (WGS) entry which is preliminary data.</text>
</comment>
<feature type="domain" description="XdhC- CoxI" evidence="1">
    <location>
        <begin position="11"/>
        <end position="77"/>
    </location>
</feature>
<dbReference type="Pfam" id="PF02625">
    <property type="entry name" value="XdhC_CoxI"/>
    <property type="match status" value="1"/>
</dbReference>
<evidence type="ECO:0000313" key="3">
    <source>
        <dbReference type="EMBL" id="MCM2533113.1"/>
    </source>
</evidence>
<dbReference type="InterPro" id="IPR027051">
    <property type="entry name" value="XdhC_Rossmann_dom"/>
</dbReference>
<dbReference type="PANTHER" id="PTHR30388">
    <property type="entry name" value="ALDEHYDE OXIDOREDUCTASE MOLYBDENUM COFACTOR ASSEMBLY PROTEIN"/>
    <property type="match status" value="1"/>
</dbReference>
<feature type="domain" description="XdhC Rossmann" evidence="2">
    <location>
        <begin position="181"/>
        <end position="316"/>
    </location>
</feature>
<sequence>MEDLYRILDCLEQPGKKVLATIIAVVGSAYKREGSMMLFFEDGTRIGMLSAGCLESDLSIQAQEVFQKWKVKTLQYDLREETDLTWGQGAGCNGRIDILLEPVTDILYEDLSEIKRLLDSNISVLAVKKLGDSGEYLFIPSVGEPFGQWQGEIPYELGKVKGGVNPGHPVFQYLFQPKPCLIIFGAGPDAVPLVSLAAKIGFSVMVCDWREEFCRKENFPLANRLLIGFPSQLIKKISFSSNDFVVLMSHHFQRDQELLHSLLRKDVKYLGVLGPKERTKRLLNGDMIPEWISSPIGASIGAKGAEEIAVSIVAELIEVWRKPIQESVGNLWTVPE</sequence>
<keyword evidence="4" id="KW-1185">Reference proteome</keyword>